<accession>A0A1H0ZMG6</accession>
<evidence type="ECO:0000259" key="1">
    <source>
        <dbReference type="Pfam" id="PF03537"/>
    </source>
</evidence>
<protein>
    <submittedName>
        <fullName evidence="2">Extracellular protein</fullName>
    </submittedName>
</protein>
<keyword evidence="3" id="KW-1185">Reference proteome</keyword>
<dbReference type="Gene3D" id="3.20.20.70">
    <property type="entry name" value="Aldolase class I"/>
    <property type="match status" value="1"/>
</dbReference>
<dbReference type="InterPro" id="IPR013785">
    <property type="entry name" value="Aldolase_TIM"/>
</dbReference>
<gene>
    <name evidence="2" type="ORF">SAMN04487752_1607</name>
</gene>
<sequence>MKTTAIRFLIGAMAILGVTGCANLEGKSNSKLENTGEYGVFLSLDGSKAIEASEGYETVIIDAQNLSKAEIAEMQARGQEVYSYLNIGSLETFRPYYKEFQYLTLSPYENWEEEYWVDVTNEDWQKFSAVTLANELLDKGIDGFWIDNVDVYWQFQTKETYIGVEKILKTLMSYGKPVLINGGNEFVSAYLQQNQQLDDILTGVNQETVFSAIDFEEDKLSTQTKENQTYYLNYLYTVDKAGKEIYLLEYSTKKELAKDVHDYATKRGWQYYISDSVELD</sequence>
<dbReference type="Pfam" id="PF03537">
    <property type="entry name" value="Glyco_hydro_114"/>
    <property type="match status" value="1"/>
</dbReference>
<dbReference type="Proteomes" id="UP000199481">
    <property type="component" value="Unassembled WGS sequence"/>
</dbReference>
<organism evidence="2 3">
    <name type="scientific">Carnobacterium viridans</name>
    <dbReference type="NCBI Taxonomy" id="174587"/>
    <lineage>
        <taxon>Bacteria</taxon>
        <taxon>Bacillati</taxon>
        <taxon>Bacillota</taxon>
        <taxon>Bacilli</taxon>
        <taxon>Lactobacillales</taxon>
        <taxon>Carnobacteriaceae</taxon>
        <taxon>Carnobacterium</taxon>
    </lineage>
</organism>
<dbReference type="PANTHER" id="PTHR35882">
    <property type="entry name" value="PELA"/>
    <property type="match status" value="1"/>
</dbReference>
<reference evidence="3" key="1">
    <citation type="submission" date="2016-10" db="EMBL/GenBank/DDBJ databases">
        <authorList>
            <person name="Varghese N."/>
            <person name="Submissions S."/>
        </authorList>
    </citation>
    <scope>NUCLEOTIDE SEQUENCE [LARGE SCALE GENOMIC DNA]</scope>
    <source>
        <strain evidence="3">MPL-11</strain>
    </source>
</reference>
<dbReference type="PROSITE" id="PS51257">
    <property type="entry name" value="PROKAR_LIPOPROTEIN"/>
    <property type="match status" value="1"/>
</dbReference>
<dbReference type="PANTHER" id="PTHR35882:SF2">
    <property type="entry name" value="PELA"/>
    <property type="match status" value="1"/>
</dbReference>
<dbReference type="EMBL" id="FNJW01000008">
    <property type="protein sequence ID" value="SDQ28582.1"/>
    <property type="molecule type" value="Genomic_DNA"/>
</dbReference>
<dbReference type="AlphaFoldDB" id="A0A1H0ZMG6"/>
<feature type="domain" description="Glycoside-hydrolase family GH114 TIM-barrel" evidence="1">
    <location>
        <begin position="55"/>
        <end position="279"/>
    </location>
</feature>
<evidence type="ECO:0000313" key="2">
    <source>
        <dbReference type="EMBL" id="SDQ28582.1"/>
    </source>
</evidence>
<evidence type="ECO:0000313" key="3">
    <source>
        <dbReference type="Proteomes" id="UP000199481"/>
    </source>
</evidence>
<dbReference type="RefSeq" id="WP_089976982.1">
    <property type="nucleotide sequence ID" value="NZ_CP084916.1"/>
</dbReference>
<name>A0A1H0ZMG6_9LACT</name>
<dbReference type="SUPFAM" id="SSF51445">
    <property type="entry name" value="(Trans)glycosidases"/>
    <property type="match status" value="1"/>
</dbReference>
<dbReference type="InterPro" id="IPR004352">
    <property type="entry name" value="GH114_TIM-barrel"/>
</dbReference>
<dbReference type="OrthoDB" id="10730at2"/>
<dbReference type="InterPro" id="IPR017853">
    <property type="entry name" value="GH"/>
</dbReference>
<proteinExistence type="predicted"/>